<dbReference type="OrthoDB" id="2507336at2759"/>
<evidence type="ECO:0000256" key="1">
    <source>
        <dbReference type="SAM" id="MobiDB-lite"/>
    </source>
</evidence>
<dbReference type="AlphaFoldDB" id="A0A165UI54"/>
<feature type="compositionally biased region" description="Low complexity" evidence="1">
    <location>
        <begin position="165"/>
        <end position="195"/>
    </location>
</feature>
<dbReference type="Proteomes" id="UP000076761">
    <property type="component" value="Unassembled WGS sequence"/>
</dbReference>
<name>A0A165UI54_9AGAM</name>
<protein>
    <submittedName>
        <fullName evidence="2">Uncharacterized protein</fullName>
    </submittedName>
</protein>
<organism evidence="2 3">
    <name type="scientific">Neolentinus lepideus HHB14362 ss-1</name>
    <dbReference type="NCBI Taxonomy" id="1314782"/>
    <lineage>
        <taxon>Eukaryota</taxon>
        <taxon>Fungi</taxon>
        <taxon>Dikarya</taxon>
        <taxon>Basidiomycota</taxon>
        <taxon>Agaricomycotina</taxon>
        <taxon>Agaricomycetes</taxon>
        <taxon>Gloeophyllales</taxon>
        <taxon>Gloeophyllaceae</taxon>
        <taxon>Neolentinus</taxon>
    </lineage>
</organism>
<feature type="region of interest" description="Disordered" evidence="1">
    <location>
        <begin position="74"/>
        <end position="147"/>
    </location>
</feature>
<evidence type="ECO:0000313" key="3">
    <source>
        <dbReference type="Proteomes" id="UP000076761"/>
    </source>
</evidence>
<feature type="region of interest" description="Disordered" evidence="1">
    <location>
        <begin position="1"/>
        <end position="20"/>
    </location>
</feature>
<reference evidence="2 3" key="1">
    <citation type="journal article" date="2016" name="Mol. Biol. Evol.">
        <title>Comparative Genomics of Early-Diverging Mushroom-Forming Fungi Provides Insights into the Origins of Lignocellulose Decay Capabilities.</title>
        <authorList>
            <person name="Nagy L.G."/>
            <person name="Riley R."/>
            <person name="Tritt A."/>
            <person name="Adam C."/>
            <person name="Daum C."/>
            <person name="Floudas D."/>
            <person name="Sun H."/>
            <person name="Yadav J.S."/>
            <person name="Pangilinan J."/>
            <person name="Larsson K.H."/>
            <person name="Matsuura K."/>
            <person name="Barry K."/>
            <person name="Labutti K."/>
            <person name="Kuo R."/>
            <person name="Ohm R.A."/>
            <person name="Bhattacharya S.S."/>
            <person name="Shirouzu T."/>
            <person name="Yoshinaga Y."/>
            <person name="Martin F.M."/>
            <person name="Grigoriev I.V."/>
            <person name="Hibbett D.S."/>
        </authorList>
    </citation>
    <scope>NUCLEOTIDE SEQUENCE [LARGE SCALE GENOMIC DNA]</scope>
    <source>
        <strain evidence="2 3">HHB14362 ss-1</strain>
    </source>
</reference>
<evidence type="ECO:0000313" key="2">
    <source>
        <dbReference type="EMBL" id="KZT28194.1"/>
    </source>
</evidence>
<dbReference type="InParanoid" id="A0A165UI54"/>
<gene>
    <name evidence="2" type="ORF">NEOLEDRAFT_1129509</name>
</gene>
<dbReference type="EMBL" id="KV425558">
    <property type="protein sequence ID" value="KZT28194.1"/>
    <property type="molecule type" value="Genomic_DNA"/>
</dbReference>
<keyword evidence="3" id="KW-1185">Reference proteome</keyword>
<feature type="region of interest" description="Disordered" evidence="1">
    <location>
        <begin position="165"/>
        <end position="220"/>
    </location>
</feature>
<feature type="compositionally biased region" description="Polar residues" evidence="1">
    <location>
        <begin position="74"/>
        <end position="85"/>
    </location>
</feature>
<feature type="compositionally biased region" description="Polar residues" evidence="1">
    <location>
        <begin position="1"/>
        <end position="12"/>
    </location>
</feature>
<sequence length="220" mass="22781">MRRVNLSPTPSYADTDDDDTAEVEAALTTIENELSSVEDALTEWSSSGPSFSTLSGSYTTSALLDRAGNRLSTITERTENASRPTSGALRRSAHLEHARAGTETGALPPPGRRAGDLIAFFEGGGGHARTTSAPAGPRSPGSYVPSTTGLGTGFGYSTAGYTSRPSSPFSMSSLLSPPPMSLSSDSRIPLSSDSRMAGRTNSNAQYTLGSTLTPTTPNAL</sequence>
<feature type="compositionally biased region" description="Polar residues" evidence="1">
    <location>
        <begin position="199"/>
        <end position="220"/>
    </location>
</feature>
<proteinExistence type="predicted"/>
<accession>A0A165UI54</accession>